<dbReference type="Pfam" id="PF07963">
    <property type="entry name" value="N_methyl"/>
    <property type="match status" value="1"/>
</dbReference>
<evidence type="ECO:0000256" key="2">
    <source>
        <dbReference type="ARBA" id="ARBA00022481"/>
    </source>
</evidence>
<dbReference type="GO" id="GO:0016020">
    <property type="term" value="C:membrane"/>
    <property type="evidence" value="ECO:0007669"/>
    <property type="project" value="UniProtKB-SubCell"/>
</dbReference>
<dbReference type="InterPro" id="IPR002416">
    <property type="entry name" value="T2SS_protein-GspH"/>
</dbReference>
<name>A0A0G1HKP9_9BACT</name>
<dbReference type="InterPro" id="IPR045584">
    <property type="entry name" value="Pilin-like"/>
</dbReference>
<dbReference type="Proteomes" id="UP000033907">
    <property type="component" value="Unassembled WGS sequence"/>
</dbReference>
<keyword evidence="5 6" id="KW-0472">Membrane</keyword>
<evidence type="ECO:0000256" key="6">
    <source>
        <dbReference type="SAM" id="Phobius"/>
    </source>
</evidence>
<feature type="transmembrane region" description="Helical" evidence="6">
    <location>
        <begin position="6"/>
        <end position="27"/>
    </location>
</feature>
<dbReference type="GO" id="GO:0015627">
    <property type="term" value="C:type II protein secretion system complex"/>
    <property type="evidence" value="ECO:0007669"/>
    <property type="project" value="InterPro"/>
</dbReference>
<evidence type="ECO:0000256" key="1">
    <source>
        <dbReference type="ARBA" id="ARBA00004167"/>
    </source>
</evidence>
<dbReference type="Gene3D" id="3.30.700.10">
    <property type="entry name" value="Glycoprotein, Type 4 Pilin"/>
    <property type="match status" value="1"/>
</dbReference>
<dbReference type="PRINTS" id="PR00885">
    <property type="entry name" value="BCTERIALGSPH"/>
</dbReference>
<proteinExistence type="predicted"/>
<protein>
    <submittedName>
        <fullName evidence="7">Uncharacterized protein</fullName>
    </submittedName>
</protein>
<keyword evidence="3 6" id="KW-0812">Transmembrane</keyword>
<evidence type="ECO:0000256" key="4">
    <source>
        <dbReference type="ARBA" id="ARBA00022989"/>
    </source>
</evidence>
<comment type="caution">
    <text evidence="7">The sequence shown here is derived from an EMBL/GenBank/DDBJ whole genome shotgun (WGS) entry which is preliminary data.</text>
</comment>
<gene>
    <name evidence="7" type="ORF">UV91_C0005G0007</name>
</gene>
<feature type="transmembrane region" description="Helical" evidence="6">
    <location>
        <begin position="39"/>
        <end position="61"/>
    </location>
</feature>
<dbReference type="EMBL" id="LCGH01000005">
    <property type="protein sequence ID" value="KKT11459.1"/>
    <property type="molecule type" value="Genomic_DNA"/>
</dbReference>
<dbReference type="PROSITE" id="PS00409">
    <property type="entry name" value="PROKAR_NTER_METHYL"/>
    <property type="match status" value="1"/>
</dbReference>
<keyword evidence="4 6" id="KW-1133">Transmembrane helix</keyword>
<keyword evidence="2" id="KW-0488">Methylation</keyword>
<accession>A0A0G1HKP9</accession>
<evidence type="ECO:0000256" key="5">
    <source>
        <dbReference type="ARBA" id="ARBA00023136"/>
    </source>
</evidence>
<evidence type="ECO:0000256" key="3">
    <source>
        <dbReference type="ARBA" id="ARBA00022692"/>
    </source>
</evidence>
<comment type="subcellular location">
    <subcellularLocation>
        <location evidence="1">Membrane</location>
        <topology evidence="1">Single-pass membrane protein</topology>
    </subcellularLocation>
</comment>
<reference evidence="7 8" key="1">
    <citation type="journal article" date="2015" name="Nature">
        <title>rRNA introns, odd ribosomes, and small enigmatic genomes across a large radiation of phyla.</title>
        <authorList>
            <person name="Brown C.T."/>
            <person name="Hug L.A."/>
            <person name="Thomas B.C."/>
            <person name="Sharon I."/>
            <person name="Castelle C.J."/>
            <person name="Singh A."/>
            <person name="Wilkins M.J."/>
            <person name="Williams K.H."/>
            <person name="Banfield J.F."/>
        </authorList>
    </citation>
    <scope>NUCLEOTIDE SEQUENCE [LARGE SCALE GENOMIC DNA]</scope>
</reference>
<evidence type="ECO:0000313" key="7">
    <source>
        <dbReference type="EMBL" id="KKT11459.1"/>
    </source>
</evidence>
<evidence type="ECO:0000313" key="8">
    <source>
        <dbReference type="Proteomes" id="UP000033907"/>
    </source>
</evidence>
<dbReference type="AlphaFoldDB" id="A0A0G1HKP9"/>
<organism evidence="7 8">
    <name type="scientific">Candidatus Nomurabacteria bacterium GW2011_GWF2_43_24</name>
    <dbReference type="NCBI Taxonomy" id="1618778"/>
    <lineage>
        <taxon>Bacteria</taxon>
        <taxon>Candidatus Nomuraibacteriota</taxon>
    </lineage>
</organism>
<dbReference type="InterPro" id="IPR012902">
    <property type="entry name" value="N_methyl_site"/>
</dbReference>
<dbReference type="NCBIfam" id="TIGR02532">
    <property type="entry name" value="IV_pilin_GFxxxE"/>
    <property type="match status" value="1"/>
</dbReference>
<dbReference type="GO" id="GO:0015628">
    <property type="term" value="P:protein secretion by the type II secretion system"/>
    <property type="evidence" value="ECO:0007669"/>
    <property type="project" value="InterPro"/>
</dbReference>
<sequence length="202" mass="21895">MNERSLVNYSLWITLGVLKITVVKTYYNKIMRSKKKGFTLIELLIVVAIIGVLASVVLASLNSARAKARNANRISGIKQIITAFNLAYTAAWPINNSGAWACISATCYNGFASYVAVPNIDAFFTPYMPSKPIDPAGGSTNRFGGVIYSQWVGGTSPYDGHIEPAGNYIYWAVEPPLTPTSCGPGKIWNAGADSVNCHFNFE</sequence>
<dbReference type="PANTHER" id="PTHR30093">
    <property type="entry name" value="GENERAL SECRETION PATHWAY PROTEIN G"/>
    <property type="match status" value="1"/>
</dbReference>
<dbReference type="SUPFAM" id="SSF54523">
    <property type="entry name" value="Pili subunits"/>
    <property type="match status" value="1"/>
</dbReference>